<dbReference type="PANTHER" id="PTHR11081">
    <property type="entry name" value="FLAP ENDONUCLEASE FAMILY MEMBER"/>
    <property type="match status" value="1"/>
</dbReference>
<evidence type="ECO:0000256" key="6">
    <source>
        <dbReference type="ARBA" id="ARBA00022759"/>
    </source>
</evidence>
<protein>
    <submittedName>
        <fullName evidence="17">15431_t:CDS:1</fullName>
    </submittedName>
</protein>
<keyword evidence="3" id="KW-0235">DNA replication</keyword>
<keyword evidence="8" id="KW-0378">Hydrolase</keyword>
<feature type="domain" description="XPG-I" evidence="15">
    <location>
        <begin position="384"/>
        <end position="454"/>
    </location>
</feature>
<keyword evidence="5" id="KW-0479">Metal-binding</keyword>
<evidence type="ECO:0000256" key="10">
    <source>
        <dbReference type="ARBA" id="ARBA00022842"/>
    </source>
</evidence>
<dbReference type="EMBL" id="CAJVPP010009072">
    <property type="protein sequence ID" value="CAG8701962.1"/>
    <property type="molecule type" value="Genomic_DNA"/>
</dbReference>
<evidence type="ECO:0000256" key="12">
    <source>
        <dbReference type="ARBA" id="ARBA00023204"/>
    </source>
</evidence>
<evidence type="ECO:0000313" key="18">
    <source>
        <dbReference type="Proteomes" id="UP000789375"/>
    </source>
</evidence>
<dbReference type="InterPro" id="IPR006084">
    <property type="entry name" value="XPG/Rad2"/>
</dbReference>
<dbReference type="GO" id="GO:0017108">
    <property type="term" value="F:5'-flap endonuclease activity"/>
    <property type="evidence" value="ECO:0007669"/>
    <property type="project" value="TreeGrafter"/>
</dbReference>
<dbReference type="Proteomes" id="UP000789375">
    <property type="component" value="Unassembled WGS sequence"/>
</dbReference>
<dbReference type="Pfam" id="PF00752">
    <property type="entry name" value="XPG_N"/>
    <property type="match status" value="1"/>
</dbReference>
<evidence type="ECO:0000256" key="14">
    <source>
        <dbReference type="ARBA" id="ARBA00034726"/>
    </source>
</evidence>
<evidence type="ECO:0000259" key="15">
    <source>
        <dbReference type="SMART" id="SM00484"/>
    </source>
</evidence>
<name>A0A9N9HR57_FUNMO</name>
<evidence type="ECO:0000256" key="13">
    <source>
        <dbReference type="ARBA" id="ARBA00023242"/>
    </source>
</evidence>
<evidence type="ECO:0000259" key="16">
    <source>
        <dbReference type="SMART" id="SM00485"/>
    </source>
</evidence>
<comment type="caution">
    <text evidence="17">The sequence shown here is derived from an EMBL/GenBank/DDBJ whole genome shotgun (WGS) entry which is preliminary data.</text>
</comment>
<keyword evidence="4" id="KW-0540">Nuclease</keyword>
<dbReference type="CDD" id="cd09907">
    <property type="entry name" value="H3TH_FEN1-Euk"/>
    <property type="match status" value="1"/>
</dbReference>
<evidence type="ECO:0000256" key="5">
    <source>
        <dbReference type="ARBA" id="ARBA00022723"/>
    </source>
</evidence>
<dbReference type="SMART" id="SM00485">
    <property type="entry name" value="XPGN"/>
    <property type="match status" value="1"/>
</dbReference>
<comment type="cofactor">
    <cofactor evidence="1">
        <name>Mg(2+)</name>
        <dbReference type="ChEBI" id="CHEBI:18420"/>
    </cofactor>
</comment>
<evidence type="ECO:0000256" key="11">
    <source>
        <dbReference type="ARBA" id="ARBA00023128"/>
    </source>
</evidence>
<evidence type="ECO:0000256" key="8">
    <source>
        <dbReference type="ARBA" id="ARBA00022801"/>
    </source>
</evidence>
<dbReference type="SUPFAM" id="SSF47807">
    <property type="entry name" value="5' to 3' exonuclease, C-terminal subdomain"/>
    <property type="match status" value="1"/>
</dbReference>
<evidence type="ECO:0000256" key="2">
    <source>
        <dbReference type="ARBA" id="ARBA00022553"/>
    </source>
</evidence>
<feature type="domain" description="XPG N-terminal" evidence="16">
    <location>
        <begin position="1"/>
        <end position="107"/>
    </location>
</feature>
<dbReference type="GO" id="GO:0006281">
    <property type="term" value="P:DNA repair"/>
    <property type="evidence" value="ECO:0007669"/>
    <property type="project" value="UniProtKB-KW"/>
</dbReference>
<dbReference type="InterPro" id="IPR006085">
    <property type="entry name" value="XPG_DNA_repair_N"/>
</dbReference>
<keyword evidence="9" id="KW-0269">Exonuclease</keyword>
<sequence>MGVKNLTKLLQRYAPDSLKPKTIQDYQNKTLVIDASIFLRKFVYGYRHVCIDNVSYEIPHPHIHGFYKLTLFLKKYNIKPIFIFDGRERIKEKRKELAKRKISSEKLLQKWNFEKNRKARVDKWKVVVEKLDNLEETKSQYVTSGVKQVVEKILSLPSTSTEITTLPSPIKRDGREEIIASPAIKTTHDIVQLSLQGMIALVIHVGKAMKLEHNKPKSIDKSIIKEKVVEIKTNIKDIKRKDEKLIKVVKEEKIPEIKLAVPLINEPMMMKIANLKDEKKFKDSHPDFEPSKDDMKLKEDMEQIIKKALQDTTKLATDKSFTKAQREVGVVEHLLIDSVISRNKTSGHLAETFEAESHNLTVTYEKRVIPVTWDMYLESINFIRTWGVPCITLNGHEAEAMCASFVSHGLADATVSEDMDVTIFGNGVLLRQFFQKNKPILEISPAEAKKSLELSHEQYIDLCILCGTDFAGTIRNIGPITAFKLIKKHGSIENIVPNLESERYLVAPDYLDEINAARELFKNPPEVTDMIRNQLENNVENVDKFNCLLDNYEIDPTISESLDYNVIAYDLNSDEYVNSEYLGPDPFSSNITEFTAP</sequence>
<dbReference type="InterPro" id="IPR029060">
    <property type="entry name" value="PIN-like_dom_sf"/>
</dbReference>
<evidence type="ECO:0000256" key="7">
    <source>
        <dbReference type="ARBA" id="ARBA00022763"/>
    </source>
</evidence>
<dbReference type="InterPro" id="IPR006086">
    <property type="entry name" value="XPG-I_dom"/>
</dbReference>
<reference evidence="17" key="1">
    <citation type="submission" date="2021-06" db="EMBL/GenBank/DDBJ databases">
        <authorList>
            <person name="Kallberg Y."/>
            <person name="Tangrot J."/>
            <person name="Rosling A."/>
        </authorList>
    </citation>
    <scope>NUCLEOTIDE SEQUENCE</scope>
    <source>
        <strain evidence="17">87-6 pot B 2015</strain>
    </source>
</reference>
<dbReference type="InterPro" id="IPR008918">
    <property type="entry name" value="HhH2"/>
</dbReference>
<organism evidence="17 18">
    <name type="scientific">Funneliformis mosseae</name>
    <name type="common">Endomycorrhizal fungus</name>
    <name type="synonym">Glomus mosseae</name>
    <dbReference type="NCBI Taxonomy" id="27381"/>
    <lineage>
        <taxon>Eukaryota</taxon>
        <taxon>Fungi</taxon>
        <taxon>Fungi incertae sedis</taxon>
        <taxon>Mucoromycota</taxon>
        <taxon>Glomeromycotina</taxon>
        <taxon>Glomeromycetes</taxon>
        <taxon>Glomerales</taxon>
        <taxon>Glomeraceae</taxon>
        <taxon>Funneliformis</taxon>
    </lineage>
</organism>
<dbReference type="Gene3D" id="1.10.150.20">
    <property type="entry name" value="5' to 3' exonuclease, C-terminal subdomain"/>
    <property type="match status" value="1"/>
</dbReference>
<dbReference type="GO" id="GO:0003677">
    <property type="term" value="F:DNA binding"/>
    <property type="evidence" value="ECO:0007669"/>
    <property type="project" value="InterPro"/>
</dbReference>
<proteinExistence type="inferred from homology"/>
<keyword evidence="7" id="KW-0227">DNA damage</keyword>
<dbReference type="Pfam" id="PF00867">
    <property type="entry name" value="XPG_I"/>
    <property type="match status" value="1"/>
</dbReference>
<keyword evidence="10" id="KW-0460">Magnesium</keyword>
<dbReference type="SMART" id="SM00484">
    <property type="entry name" value="XPGI"/>
    <property type="match status" value="1"/>
</dbReference>
<keyword evidence="11" id="KW-0496">Mitochondrion</keyword>
<dbReference type="AlphaFoldDB" id="A0A9N9HR57"/>
<dbReference type="GO" id="GO:0046872">
    <property type="term" value="F:metal ion binding"/>
    <property type="evidence" value="ECO:0007669"/>
    <property type="project" value="UniProtKB-KW"/>
</dbReference>
<keyword evidence="2" id="KW-0597">Phosphoprotein</keyword>
<evidence type="ECO:0000256" key="9">
    <source>
        <dbReference type="ARBA" id="ARBA00022839"/>
    </source>
</evidence>
<dbReference type="Gene3D" id="3.40.50.1010">
    <property type="entry name" value="5'-nuclease"/>
    <property type="match status" value="2"/>
</dbReference>
<comment type="similarity">
    <text evidence="14">Belongs to the XPG/RAD2 endonuclease family. FEN1 subfamily.</text>
</comment>
<keyword evidence="18" id="KW-1185">Reference proteome</keyword>
<dbReference type="PANTHER" id="PTHR11081:SF9">
    <property type="entry name" value="FLAP ENDONUCLEASE 1"/>
    <property type="match status" value="1"/>
</dbReference>
<evidence type="ECO:0000256" key="1">
    <source>
        <dbReference type="ARBA" id="ARBA00001946"/>
    </source>
</evidence>
<evidence type="ECO:0000256" key="4">
    <source>
        <dbReference type="ARBA" id="ARBA00022722"/>
    </source>
</evidence>
<dbReference type="SUPFAM" id="SSF88723">
    <property type="entry name" value="PIN domain-like"/>
    <property type="match status" value="1"/>
</dbReference>
<accession>A0A9N9HR57</accession>
<dbReference type="InterPro" id="IPR036279">
    <property type="entry name" value="5-3_exonuclease_C_sf"/>
</dbReference>
<gene>
    <name evidence="17" type="ORF">FMOSSE_LOCUS13861</name>
</gene>
<dbReference type="GO" id="GO:0006260">
    <property type="term" value="P:DNA replication"/>
    <property type="evidence" value="ECO:0007669"/>
    <property type="project" value="UniProtKB-KW"/>
</dbReference>
<keyword evidence="12" id="KW-0234">DNA repair</keyword>
<keyword evidence="6" id="KW-0255">Endonuclease</keyword>
<feature type="non-terminal residue" evidence="17">
    <location>
        <position position="597"/>
    </location>
</feature>
<evidence type="ECO:0000313" key="17">
    <source>
        <dbReference type="EMBL" id="CAG8701962.1"/>
    </source>
</evidence>
<dbReference type="SMART" id="SM00279">
    <property type="entry name" value="HhH2"/>
    <property type="match status" value="1"/>
</dbReference>
<dbReference type="GO" id="GO:0004527">
    <property type="term" value="F:exonuclease activity"/>
    <property type="evidence" value="ECO:0007669"/>
    <property type="project" value="UniProtKB-KW"/>
</dbReference>
<dbReference type="FunFam" id="1.10.150.20:FF:000009">
    <property type="entry name" value="Flap endonuclease 1"/>
    <property type="match status" value="1"/>
</dbReference>
<keyword evidence="13" id="KW-0539">Nucleus</keyword>
<evidence type="ECO:0000256" key="3">
    <source>
        <dbReference type="ARBA" id="ARBA00022705"/>
    </source>
</evidence>
<dbReference type="PRINTS" id="PR00853">
    <property type="entry name" value="XPGRADSUPER"/>
</dbReference>